<dbReference type="RefSeq" id="WP_188915796.1">
    <property type="nucleotide sequence ID" value="NZ_BMMF01000024.1"/>
</dbReference>
<organism evidence="5 6">
    <name type="scientific">Salinarimonas ramus</name>
    <dbReference type="NCBI Taxonomy" id="690164"/>
    <lineage>
        <taxon>Bacteria</taxon>
        <taxon>Pseudomonadati</taxon>
        <taxon>Pseudomonadota</taxon>
        <taxon>Alphaproteobacteria</taxon>
        <taxon>Hyphomicrobiales</taxon>
        <taxon>Salinarimonadaceae</taxon>
        <taxon>Salinarimonas</taxon>
    </lineage>
</organism>
<dbReference type="InterPro" id="IPR001867">
    <property type="entry name" value="OmpR/PhoB-type_DNA-bd"/>
</dbReference>
<dbReference type="GO" id="GO:0000160">
    <property type="term" value="P:phosphorelay signal transduction system"/>
    <property type="evidence" value="ECO:0007669"/>
    <property type="project" value="InterPro"/>
</dbReference>
<dbReference type="Proteomes" id="UP000600449">
    <property type="component" value="Unassembled WGS sequence"/>
</dbReference>
<dbReference type="EMBL" id="BMMF01000024">
    <property type="protein sequence ID" value="GGK55550.1"/>
    <property type="molecule type" value="Genomic_DNA"/>
</dbReference>
<proteinExistence type="predicted"/>
<dbReference type="Gene3D" id="1.10.10.10">
    <property type="entry name" value="Winged helix-like DNA-binding domain superfamily/Winged helix DNA-binding domain"/>
    <property type="match status" value="1"/>
</dbReference>
<dbReference type="InterPro" id="IPR016032">
    <property type="entry name" value="Sig_transdc_resp-reg_C-effctor"/>
</dbReference>
<feature type="DNA-binding region" description="OmpR/PhoB-type" evidence="2">
    <location>
        <begin position="1"/>
        <end position="95"/>
    </location>
</feature>
<evidence type="ECO:0000313" key="6">
    <source>
        <dbReference type="Proteomes" id="UP000600449"/>
    </source>
</evidence>
<comment type="caution">
    <text evidence="5">The sequence shown here is derived from an EMBL/GenBank/DDBJ whole genome shotgun (WGS) entry which is preliminary data.</text>
</comment>
<protein>
    <recommendedName>
        <fullName evidence="4">OmpR/PhoB-type domain-containing protein</fullName>
    </recommendedName>
</protein>
<feature type="region of interest" description="Disordered" evidence="3">
    <location>
        <begin position="355"/>
        <end position="420"/>
    </location>
</feature>
<evidence type="ECO:0000313" key="5">
    <source>
        <dbReference type="EMBL" id="GGK55550.1"/>
    </source>
</evidence>
<name>A0A917QLW0_9HYPH</name>
<evidence type="ECO:0000256" key="2">
    <source>
        <dbReference type="PROSITE-ProRule" id="PRU01091"/>
    </source>
</evidence>
<dbReference type="AlphaFoldDB" id="A0A917QLW0"/>
<keyword evidence="1 2" id="KW-0238">DNA-binding</keyword>
<accession>A0A917QLW0</accession>
<dbReference type="InterPro" id="IPR011990">
    <property type="entry name" value="TPR-like_helical_dom_sf"/>
</dbReference>
<dbReference type="SUPFAM" id="SSF46894">
    <property type="entry name" value="C-terminal effector domain of the bipartite response regulators"/>
    <property type="match status" value="1"/>
</dbReference>
<dbReference type="InterPro" id="IPR036388">
    <property type="entry name" value="WH-like_DNA-bd_sf"/>
</dbReference>
<dbReference type="GO" id="GO:0006355">
    <property type="term" value="P:regulation of DNA-templated transcription"/>
    <property type="evidence" value="ECO:0007669"/>
    <property type="project" value="InterPro"/>
</dbReference>
<evidence type="ECO:0000256" key="1">
    <source>
        <dbReference type="ARBA" id="ARBA00023125"/>
    </source>
</evidence>
<dbReference type="SUPFAM" id="SSF48452">
    <property type="entry name" value="TPR-like"/>
    <property type="match status" value="1"/>
</dbReference>
<dbReference type="Gene3D" id="1.25.40.10">
    <property type="entry name" value="Tetratricopeptide repeat domain"/>
    <property type="match status" value="1"/>
</dbReference>
<dbReference type="PROSITE" id="PS51755">
    <property type="entry name" value="OMPR_PHOB"/>
    <property type="match status" value="1"/>
</dbReference>
<sequence>MGGAIGIDVAERVVTLDGRPILLRAKTFDVLALLASRPGHLFFTEVLLDRVWQGRSVSAGVLSGCIHEIRRALDDDAQSPRVIETVSRAGYRLLAPVAKSGAEPRTVEPARSEQPDLVPASGAPAVAVLPPVASGRLPDTIARALGRDVAVGLARTRWLQVAAPASAERVVHGAGRGQAARALGVRYVAAVEAEIEASERRRALLSPVRAVDAWIGFHRGMSLLQRQDAATLKPAEEALRAAARSDPACARVAAALSWHSWQLSFFGVAQDRDRAVARARDLAGESITLDPRDPLGYWALGRAQWLASDMEGAAESLGRAVGLNPSFAVGHYALGLRSTCWGRSALGSRISTPRCGSARSIRWPSPSTSTRRTSTASPAISPKRAGMPSSRPTTPTSTPLGWPWRPGSTSFAATTGRRSA</sequence>
<gene>
    <name evidence="5" type="ORF">GCM10011322_47710</name>
</gene>
<dbReference type="GO" id="GO:0003677">
    <property type="term" value="F:DNA binding"/>
    <property type="evidence" value="ECO:0007669"/>
    <property type="project" value="UniProtKB-UniRule"/>
</dbReference>
<reference evidence="5 6" key="1">
    <citation type="journal article" date="2014" name="Int. J. Syst. Evol. Microbiol.">
        <title>Complete genome sequence of Corynebacterium casei LMG S-19264T (=DSM 44701T), isolated from a smear-ripened cheese.</title>
        <authorList>
            <consortium name="US DOE Joint Genome Institute (JGI-PGF)"/>
            <person name="Walter F."/>
            <person name="Albersmeier A."/>
            <person name="Kalinowski J."/>
            <person name="Ruckert C."/>
        </authorList>
    </citation>
    <scope>NUCLEOTIDE SEQUENCE [LARGE SCALE GENOMIC DNA]</scope>
    <source>
        <strain evidence="5 6">CGMCC 1.9161</strain>
    </source>
</reference>
<keyword evidence="6" id="KW-1185">Reference proteome</keyword>
<feature type="compositionally biased region" description="Low complexity" evidence="3">
    <location>
        <begin position="388"/>
        <end position="399"/>
    </location>
</feature>
<evidence type="ECO:0000259" key="4">
    <source>
        <dbReference type="PROSITE" id="PS51755"/>
    </source>
</evidence>
<feature type="compositionally biased region" description="Low complexity" evidence="3">
    <location>
        <begin position="359"/>
        <end position="381"/>
    </location>
</feature>
<evidence type="ECO:0000256" key="3">
    <source>
        <dbReference type="SAM" id="MobiDB-lite"/>
    </source>
</evidence>
<feature type="compositionally biased region" description="Polar residues" evidence="3">
    <location>
        <begin position="407"/>
        <end position="420"/>
    </location>
</feature>
<dbReference type="CDD" id="cd00383">
    <property type="entry name" value="trans_reg_C"/>
    <property type="match status" value="1"/>
</dbReference>
<feature type="domain" description="OmpR/PhoB-type" evidence="4">
    <location>
        <begin position="1"/>
        <end position="95"/>
    </location>
</feature>
<dbReference type="SMART" id="SM00862">
    <property type="entry name" value="Trans_reg_C"/>
    <property type="match status" value="1"/>
</dbReference>
<dbReference type="Pfam" id="PF00486">
    <property type="entry name" value="Trans_reg_C"/>
    <property type="match status" value="1"/>
</dbReference>